<comment type="similarity">
    <text evidence="1">Belongs to the FMO family.</text>
</comment>
<sequence length="507" mass="56393">MSEPTKIKRVAVIGAGASGLAAAKALVEEQAFDEIKIFERNAVAGGLWNYNDFTDKEITVPSLDTEAQFAPAKDGEGKVVGWPTAAYDSLTTNVPGEIMMYLNPAFKREGTLFLFRQHVADFLQTFADQEGIQSLIRYNTNVVDVRKVDGEWIITYVDAGSSIEQKEKFDAVVVASGYFNVPFIPKVKGLEEYSKNFPGRVTHAKAFRKPDEYIGKTVLVVGNAASGTDIANQLVLVTGKQIYKSVRSESTAPGEPDSRIAEIGEVVEYKPDGSIVVADGQVLTDIDAVIYATGYLRTLPFLSEINKSDHPLITDGAFVHSLYLHFIYTQDPTLALLGTLRFVLPFRVSQAQACYIARVWSGRLGLPPKAIMEHYVWKRFQEVGNSSSFHDWMYPLDADFCEWVYALCKLVDPEEKKGYFPRRWPASERTIRKGAGKLKTAFTKCLVDKDRLAVDLDELRREGYFEGELEADEDEPDFSKFGKVVAGPEGYTEEEVLEAVAEMSKSG</sequence>
<reference evidence="5 6" key="1">
    <citation type="submission" date="2024-03" db="EMBL/GenBank/DDBJ databases">
        <title>Genome-scale model development and genomic sequencing of the oleaginous clade Lipomyces.</title>
        <authorList>
            <consortium name="Lawrence Berkeley National Laboratory"/>
            <person name="Czajka J.J."/>
            <person name="Han Y."/>
            <person name="Kim J."/>
            <person name="Mondo S.J."/>
            <person name="Hofstad B.A."/>
            <person name="Robles A."/>
            <person name="Haridas S."/>
            <person name="Riley R."/>
            <person name="LaButti K."/>
            <person name="Pangilinan J."/>
            <person name="Andreopoulos W."/>
            <person name="Lipzen A."/>
            <person name="Yan J."/>
            <person name="Wang M."/>
            <person name="Ng V."/>
            <person name="Grigoriev I.V."/>
            <person name="Spatafora J.W."/>
            <person name="Magnuson J.K."/>
            <person name="Baker S.E."/>
            <person name="Pomraning K.R."/>
        </authorList>
    </citation>
    <scope>NUCLEOTIDE SEQUENCE [LARGE SCALE GENOMIC DNA]</scope>
    <source>
        <strain evidence="5 6">Phaff 52-87</strain>
    </source>
</reference>
<evidence type="ECO:0000256" key="2">
    <source>
        <dbReference type="ARBA" id="ARBA00022630"/>
    </source>
</evidence>
<dbReference type="PANTHER" id="PTHR23023">
    <property type="entry name" value="DIMETHYLANILINE MONOOXYGENASE"/>
    <property type="match status" value="1"/>
</dbReference>
<dbReference type="GeneID" id="90036237"/>
<dbReference type="InterPro" id="IPR036188">
    <property type="entry name" value="FAD/NAD-bd_sf"/>
</dbReference>
<evidence type="ECO:0008006" key="7">
    <source>
        <dbReference type="Google" id="ProtNLM"/>
    </source>
</evidence>
<evidence type="ECO:0000256" key="4">
    <source>
        <dbReference type="ARBA" id="ARBA00023002"/>
    </source>
</evidence>
<dbReference type="SUPFAM" id="SSF51905">
    <property type="entry name" value="FAD/NAD(P)-binding domain"/>
    <property type="match status" value="2"/>
</dbReference>
<dbReference type="Pfam" id="PF00743">
    <property type="entry name" value="FMO-like"/>
    <property type="match status" value="3"/>
</dbReference>
<dbReference type="EMBL" id="JBBJBU010000001">
    <property type="protein sequence ID" value="KAK7207052.1"/>
    <property type="molecule type" value="Genomic_DNA"/>
</dbReference>
<accession>A0ABR1FB21</accession>
<evidence type="ECO:0000256" key="3">
    <source>
        <dbReference type="ARBA" id="ARBA00022827"/>
    </source>
</evidence>
<protein>
    <recommendedName>
        <fullName evidence="7">Flavin-containing monooxygenase</fullName>
    </recommendedName>
</protein>
<dbReference type="InterPro" id="IPR050346">
    <property type="entry name" value="FMO-like"/>
</dbReference>
<dbReference type="PRINTS" id="PR00419">
    <property type="entry name" value="ADXRDTASE"/>
</dbReference>
<dbReference type="Gene3D" id="3.50.50.60">
    <property type="entry name" value="FAD/NAD(P)-binding domain"/>
    <property type="match status" value="2"/>
</dbReference>
<evidence type="ECO:0000256" key="1">
    <source>
        <dbReference type="ARBA" id="ARBA00009183"/>
    </source>
</evidence>
<organism evidence="5 6">
    <name type="scientific">Myxozyma melibiosi</name>
    <dbReference type="NCBI Taxonomy" id="54550"/>
    <lineage>
        <taxon>Eukaryota</taxon>
        <taxon>Fungi</taxon>
        <taxon>Dikarya</taxon>
        <taxon>Ascomycota</taxon>
        <taxon>Saccharomycotina</taxon>
        <taxon>Lipomycetes</taxon>
        <taxon>Lipomycetales</taxon>
        <taxon>Lipomycetaceae</taxon>
        <taxon>Myxozyma</taxon>
    </lineage>
</organism>
<keyword evidence="4" id="KW-0560">Oxidoreductase</keyword>
<name>A0ABR1FB21_9ASCO</name>
<gene>
    <name evidence="5" type="ORF">BZA70DRAFT_252658</name>
</gene>
<evidence type="ECO:0000313" key="6">
    <source>
        <dbReference type="Proteomes" id="UP001498771"/>
    </source>
</evidence>
<keyword evidence="2" id="KW-0285">Flavoprotein</keyword>
<proteinExistence type="inferred from homology"/>
<evidence type="ECO:0000313" key="5">
    <source>
        <dbReference type="EMBL" id="KAK7207052.1"/>
    </source>
</evidence>
<keyword evidence="3" id="KW-0274">FAD</keyword>
<dbReference type="Proteomes" id="UP001498771">
    <property type="component" value="Unassembled WGS sequence"/>
</dbReference>
<dbReference type="RefSeq" id="XP_064770085.1">
    <property type="nucleotide sequence ID" value="XM_064910725.1"/>
</dbReference>
<comment type="caution">
    <text evidence="5">The sequence shown here is derived from an EMBL/GenBank/DDBJ whole genome shotgun (WGS) entry which is preliminary data.</text>
</comment>
<dbReference type="InterPro" id="IPR020946">
    <property type="entry name" value="Flavin_mOase-like"/>
</dbReference>
<keyword evidence="6" id="KW-1185">Reference proteome</keyword>